<feature type="compositionally biased region" description="Basic and acidic residues" evidence="1">
    <location>
        <begin position="198"/>
        <end position="214"/>
    </location>
</feature>
<dbReference type="AlphaFoldDB" id="A0A803QDZ7"/>
<dbReference type="EMBL" id="UZAU01000766">
    <property type="status" value="NOT_ANNOTATED_CDS"/>
    <property type="molecule type" value="Genomic_DNA"/>
</dbReference>
<protein>
    <submittedName>
        <fullName evidence="2">Uncharacterized protein</fullName>
    </submittedName>
</protein>
<evidence type="ECO:0000313" key="2">
    <source>
        <dbReference type="EnsemblPlants" id="cds.evm.model.09.1295"/>
    </source>
</evidence>
<reference evidence="2" key="2">
    <citation type="submission" date="2021-03" db="UniProtKB">
        <authorList>
            <consortium name="EnsemblPlants"/>
        </authorList>
    </citation>
    <scope>IDENTIFICATION</scope>
</reference>
<feature type="region of interest" description="Disordered" evidence="1">
    <location>
        <begin position="14"/>
        <end position="43"/>
    </location>
</feature>
<sequence>MEILLKSCTVFAKRKNSEDPKSSKGPTATKVRPSPSPLASVLTSLPPALARTASVGRTNKTKARKKVFPLSNEHFMVFPDITFDHGVDAPPSEVVVPSRVKNVDSFSIEPSVVAKAKAKLGSSSSKATSATAGLLKLPMKPSRSKKNKLAPKRKLILGTSSSPSSSPSHAKKKSKAHPPSPSPSPSFFEFEPEEEESESKTDEFDESFPDHVDSELESEESESKDVAAILFQKQSVPIHQSLHHCLQRVKGKKLVTENISSPRMKGEKESEPLDKDEVLFEMVWPPNSIISITNLTFIKVISRQSKKIVAPSTAASYKASAPIPNTVEASSSKKSEPQSLVFALDDFPTEAIVLTTSASISAELSGVRASLNALTDRVMTLEGLQRSVLDAVQALAKAPEA</sequence>
<dbReference type="EnsemblPlants" id="evm.model.09.1295">
    <property type="protein sequence ID" value="cds.evm.model.09.1295"/>
    <property type="gene ID" value="evm.TU.09.1295"/>
</dbReference>
<dbReference type="Gramene" id="evm.model.09.1295">
    <property type="protein sequence ID" value="cds.evm.model.09.1295"/>
    <property type="gene ID" value="evm.TU.09.1295"/>
</dbReference>
<name>A0A803QDZ7_CANSA</name>
<evidence type="ECO:0000256" key="1">
    <source>
        <dbReference type="SAM" id="MobiDB-lite"/>
    </source>
</evidence>
<keyword evidence="3" id="KW-1185">Reference proteome</keyword>
<feature type="compositionally biased region" description="Low complexity" evidence="1">
    <location>
        <begin position="159"/>
        <end position="168"/>
    </location>
</feature>
<reference evidence="2" key="1">
    <citation type="submission" date="2018-11" db="EMBL/GenBank/DDBJ databases">
        <authorList>
            <person name="Grassa J C."/>
        </authorList>
    </citation>
    <scope>NUCLEOTIDE SEQUENCE [LARGE SCALE GENOMIC DNA]</scope>
</reference>
<feature type="region of interest" description="Disordered" evidence="1">
    <location>
        <begin position="117"/>
        <end position="219"/>
    </location>
</feature>
<organism evidence="2 3">
    <name type="scientific">Cannabis sativa</name>
    <name type="common">Hemp</name>
    <name type="synonym">Marijuana</name>
    <dbReference type="NCBI Taxonomy" id="3483"/>
    <lineage>
        <taxon>Eukaryota</taxon>
        <taxon>Viridiplantae</taxon>
        <taxon>Streptophyta</taxon>
        <taxon>Embryophyta</taxon>
        <taxon>Tracheophyta</taxon>
        <taxon>Spermatophyta</taxon>
        <taxon>Magnoliopsida</taxon>
        <taxon>eudicotyledons</taxon>
        <taxon>Gunneridae</taxon>
        <taxon>Pentapetalae</taxon>
        <taxon>rosids</taxon>
        <taxon>fabids</taxon>
        <taxon>Rosales</taxon>
        <taxon>Cannabaceae</taxon>
        <taxon>Cannabis</taxon>
    </lineage>
</organism>
<evidence type="ECO:0000313" key="3">
    <source>
        <dbReference type="Proteomes" id="UP000596661"/>
    </source>
</evidence>
<accession>A0A803QDZ7</accession>
<proteinExistence type="predicted"/>
<feature type="compositionally biased region" description="Basic residues" evidence="1">
    <location>
        <begin position="142"/>
        <end position="155"/>
    </location>
</feature>
<dbReference type="Proteomes" id="UP000596661">
    <property type="component" value="Chromosome 9"/>
</dbReference>
<feature type="compositionally biased region" description="Low complexity" evidence="1">
    <location>
        <begin position="117"/>
        <end position="134"/>
    </location>
</feature>